<evidence type="ECO:0000313" key="1">
    <source>
        <dbReference type="EMBL" id="PIA56754.1"/>
    </source>
</evidence>
<dbReference type="EMBL" id="KZ305024">
    <property type="protein sequence ID" value="PIA56754.1"/>
    <property type="molecule type" value="Genomic_DNA"/>
</dbReference>
<proteinExistence type="predicted"/>
<dbReference type="AlphaFoldDB" id="A0A2G5ELX8"/>
<reference evidence="1 2" key="1">
    <citation type="submission" date="2017-09" db="EMBL/GenBank/DDBJ databases">
        <title>WGS assembly of Aquilegia coerulea Goldsmith.</title>
        <authorList>
            <person name="Hodges S."/>
            <person name="Kramer E."/>
            <person name="Nordborg M."/>
            <person name="Tomkins J."/>
            <person name="Borevitz J."/>
            <person name="Derieg N."/>
            <person name="Yan J."/>
            <person name="Mihaltcheva S."/>
            <person name="Hayes R.D."/>
            <person name="Rokhsar D."/>
        </authorList>
    </citation>
    <scope>NUCLEOTIDE SEQUENCE [LARGE SCALE GENOMIC DNA]</scope>
    <source>
        <strain evidence="2">cv. Goldsmith</strain>
    </source>
</reference>
<gene>
    <name evidence="1" type="ORF">AQUCO_00700841v1</name>
</gene>
<protein>
    <submittedName>
        <fullName evidence="1">Uncharacterized protein</fullName>
    </submittedName>
</protein>
<dbReference type="Proteomes" id="UP000230069">
    <property type="component" value="Unassembled WGS sequence"/>
</dbReference>
<dbReference type="OrthoDB" id="642536at2759"/>
<dbReference type="InParanoid" id="A0A2G5ELX8"/>
<sequence>MLVRIHSVGDTTPELFTYVVHHQDQMYCSIDLVPHCLLPEQSLTILHYMLSFITTRILPLIHSRCATY</sequence>
<keyword evidence="2" id="KW-1185">Reference proteome</keyword>
<organism evidence="1 2">
    <name type="scientific">Aquilegia coerulea</name>
    <name type="common">Rocky mountain columbine</name>
    <dbReference type="NCBI Taxonomy" id="218851"/>
    <lineage>
        <taxon>Eukaryota</taxon>
        <taxon>Viridiplantae</taxon>
        <taxon>Streptophyta</taxon>
        <taxon>Embryophyta</taxon>
        <taxon>Tracheophyta</taxon>
        <taxon>Spermatophyta</taxon>
        <taxon>Magnoliopsida</taxon>
        <taxon>Ranunculales</taxon>
        <taxon>Ranunculaceae</taxon>
        <taxon>Thalictroideae</taxon>
        <taxon>Aquilegia</taxon>
    </lineage>
</organism>
<accession>A0A2G5ELX8</accession>
<name>A0A2G5ELX8_AQUCA</name>
<evidence type="ECO:0000313" key="2">
    <source>
        <dbReference type="Proteomes" id="UP000230069"/>
    </source>
</evidence>